<dbReference type="InterPro" id="IPR043136">
    <property type="entry name" value="B30.2/SPRY_sf"/>
</dbReference>
<keyword evidence="1" id="KW-0175">Coiled coil</keyword>
<comment type="caution">
    <text evidence="4">The sequence shown here is derived from an EMBL/GenBank/DDBJ whole genome shotgun (WGS) entry which is preliminary data.</text>
</comment>
<evidence type="ECO:0000256" key="1">
    <source>
        <dbReference type="SAM" id="Coils"/>
    </source>
</evidence>
<keyword evidence="5" id="KW-1185">Reference proteome</keyword>
<reference evidence="4 5" key="1">
    <citation type="submission" date="2018-06" db="EMBL/GenBank/DDBJ databases">
        <title>Comparative genomics reveals the genomic features of Rhizophagus irregularis, R. cerebriforme, R. diaphanum and Gigaspora rosea, and their symbiotic lifestyle signature.</title>
        <authorList>
            <person name="Morin E."/>
            <person name="San Clemente H."/>
            <person name="Chen E.C.H."/>
            <person name="De La Providencia I."/>
            <person name="Hainaut M."/>
            <person name="Kuo A."/>
            <person name="Kohler A."/>
            <person name="Murat C."/>
            <person name="Tang N."/>
            <person name="Roy S."/>
            <person name="Loubradou J."/>
            <person name="Henrissat B."/>
            <person name="Grigoriev I.V."/>
            <person name="Corradi N."/>
            <person name="Roux C."/>
            <person name="Martin F.M."/>
        </authorList>
    </citation>
    <scope>NUCLEOTIDE SEQUENCE [LARGE SCALE GENOMIC DNA]</scope>
    <source>
        <strain evidence="4 5">DAOM 194757</strain>
    </source>
</reference>
<dbReference type="InterPro" id="IPR050618">
    <property type="entry name" value="Ubq-SigPath_Reg"/>
</dbReference>
<gene>
    <name evidence="4" type="ORF">C2G38_2180432</name>
</gene>
<keyword evidence="2" id="KW-1133">Transmembrane helix</keyword>
<dbReference type="InterPro" id="IPR013320">
    <property type="entry name" value="ConA-like_dom_sf"/>
</dbReference>
<evidence type="ECO:0000256" key="2">
    <source>
        <dbReference type="SAM" id="Phobius"/>
    </source>
</evidence>
<feature type="coiled-coil region" evidence="1">
    <location>
        <begin position="106"/>
        <end position="140"/>
    </location>
</feature>
<organism evidence="4 5">
    <name type="scientific">Gigaspora rosea</name>
    <dbReference type="NCBI Taxonomy" id="44941"/>
    <lineage>
        <taxon>Eukaryota</taxon>
        <taxon>Fungi</taxon>
        <taxon>Fungi incertae sedis</taxon>
        <taxon>Mucoromycota</taxon>
        <taxon>Glomeromycotina</taxon>
        <taxon>Glomeromycetes</taxon>
        <taxon>Diversisporales</taxon>
        <taxon>Gigasporaceae</taxon>
        <taxon>Gigaspora</taxon>
    </lineage>
</organism>
<dbReference type="SUPFAM" id="SSF49899">
    <property type="entry name" value="Concanavalin A-like lectins/glucanases"/>
    <property type="match status" value="1"/>
</dbReference>
<evidence type="ECO:0000313" key="5">
    <source>
        <dbReference type="Proteomes" id="UP000266673"/>
    </source>
</evidence>
<feature type="domain" description="SPRY" evidence="3">
    <location>
        <begin position="280"/>
        <end position="349"/>
    </location>
</feature>
<protein>
    <recommendedName>
        <fullName evidence="3">SPRY domain-containing protein</fullName>
    </recommendedName>
</protein>
<evidence type="ECO:0000259" key="3">
    <source>
        <dbReference type="Pfam" id="PF00622"/>
    </source>
</evidence>
<keyword evidence="2" id="KW-0812">Transmembrane</keyword>
<dbReference type="Pfam" id="PF00622">
    <property type="entry name" value="SPRY"/>
    <property type="match status" value="1"/>
</dbReference>
<dbReference type="OrthoDB" id="2418490at2759"/>
<dbReference type="Gene3D" id="2.60.120.920">
    <property type="match status" value="1"/>
</dbReference>
<keyword evidence="2" id="KW-0472">Membrane</keyword>
<name>A0A397VBX0_9GLOM</name>
<evidence type="ECO:0000313" key="4">
    <source>
        <dbReference type="EMBL" id="RIB19974.1"/>
    </source>
</evidence>
<sequence length="353" mass="41001">MDFFNIFFLTIFLFICYSTIGLFIYLSQNETTQEVFTEYLIDKDEFIYVIYDDETLENENHTANDDINTFQKQSAYTKEVLKIKTYNKNILKKPYTQKIQKKRAGYHFKDESKNELKKNINNAQQNANALFMEIINEKNERIRNGNFVNTTLSSYNVKNRSLTERRLLADLEINRLLNKLGDSVNQIDTKNESKNESAIEPLKVPKTVKNLKDIKKRKALANLEINSLAKLKALYLSLAENCRPDEFKAAIVRANHPVPSEMIGIRYCTKQSDKKIDDSNYINNMLMPGQENKENESLECGYHGDDGYSFYSGSGGPYRESYTTDDIIGCYINFRNKIVFYTKNEINLGNQHL</sequence>
<dbReference type="Proteomes" id="UP000266673">
    <property type="component" value="Unassembled WGS sequence"/>
</dbReference>
<dbReference type="InterPro" id="IPR003877">
    <property type="entry name" value="SPRY_dom"/>
</dbReference>
<dbReference type="PANTHER" id="PTHR12864">
    <property type="entry name" value="RAN BINDING PROTEIN 9-RELATED"/>
    <property type="match status" value="1"/>
</dbReference>
<proteinExistence type="predicted"/>
<feature type="transmembrane region" description="Helical" evidence="2">
    <location>
        <begin position="6"/>
        <end position="26"/>
    </location>
</feature>
<dbReference type="EMBL" id="QKWP01000442">
    <property type="protein sequence ID" value="RIB19974.1"/>
    <property type="molecule type" value="Genomic_DNA"/>
</dbReference>
<accession>A0A397VBX0</accession>
<dbReference type="STRING" id="44941.A0A397VBX0"/>
<dbReference type="AlphaFoldDB" id="A0A397VBX0"/>